<dbReference type="Pfam" id="PF04075">
    <property type="entry name" value="F420H2_quin_red"/>
    <property type="match status" value="1"/>
</dbReference>
<dbReference type="NCBIfam" id="TIGR00026">
    <property type="entry name" value="hi_GC_TIGR00026"/>
    <property type="match status" value="1"/>
</dbReference>
<dbReference type="GO" id="GO:0016491">
    <property type="term" value="F:oxidoreductase activity"/>
    <property type="evidence" value="ECO:0007669"/>
    <property type="project" value="InterPro"/>
</dbReference>
<sequence length="131" mass="14600">MAMGRGKRGFLQVLQHTLNPVTLRLAHWGHGPFSLIRHVGRKSGRTYETPVILARVPEGFVAELTYGPEVSWYRNIIAAGGCTVVFGGVDHHIVAVEPYATDDGLRAFGTVKGAVLRLLHRRDFRLLRESR</sequence>
<dbReference type="OrthoDB" id="3778270at2"/>
<dbReference type="EMBL" id="SSSN01000003">
    <property type="protein sequence ID" value="THG35452.1"/>
    <property type="molecule type" value="Genomic_DNA"/>
</dbReference>
<keyword evidence="2" id="KW-1185">Reference proteome</keyword>
<proteinExistence type="predicted"/>
<evidence type="ECO:0000313" key="2">
    <source>
        <dbReference type="Proteomes" id="UP000307380"/>
    </source>
</evidence>
<dbReference type="InterPro" id="IPR012349">
    <property type="entry name" value="Split_barrel_FMN-bd"/>
</dbReference>
<name>A0A4S4FZ29_9MICO</name>
<evidence type="ECO:0000313" key="1">
    <source>
        <dbReference type="EMBL" id="THG35452.1"/>
    </source>
</evidence>
<organism evidence="1 2">
    <name type="scientific">Orlajensenia flava</name>
    <dbReference type="NCBI Taxonomy" id="2565934"/>
    <lineage>
        <taxon>Bacteria</taxon>
        <taxon>Bacillati</taxon>
        <taxon>Actinomycetota</taxon>
        <taxon>Actinomycetes</taxon>
        <taxon>Micrococcales</taxon>
        <taxon>Microbacteriaceae</taxon>
        <taxon>Orlajensenia</taxon>
    </lineage>
</organism>
<dbReference type="AlphaFoldDB" id="A0A4S4FZ29"/>
<protein>
    <submittedName>
        <fullName evidence="1">Nitroreductase family deazaflavin-dependent oxidoreductase</fullName>
    </submittedName>
</protein>
<dbReference type="Proteomes" id="UP000307380">
    <property type="component" value="Unassembled WGS sequence"/>
</dbReference>
<comment type="caution">
    <text evidence="1">The sequence shown here is derived from an EMBL/GenBank/DDBJ whole genome shotgun (WGS) entry which is preliminary data.</text>
</comment>
<reference evidence="1 2" key="1">
    <citation type="submission" date="2019-04" db="EMBL/GenBank/DDBJ databases">
        <authorList>
            <person name="Jiang L."/>
        </authorList>
    </citation>
    <scope>NUCLEOTIDE SEQUENCE [LARGE SCALE GENOMIC DNA]</scope>
    <source>
        <strain evidence="1 2">YIM 131861</strain>
    </source>
</reference>
<dbReference type="Gene3D" id="2.30.110.10">
    <property type="entry name" value="Electron Transport, Fmn-binding Protein, Chain A"/>
    <property type="match status" value="1"/>
</dbReference>
<dbReference type="InterPro" id="IPR004378">
    <property type="entry name" value="F420H2_quin_Rdtase"/>
</dbReference>
<gene>
    <name evidence="1" type="ORF">E6C70_05245</name>
</gene>
<accession>A0A4S4FZ29</accession>